<dbReference type="Pfam" id="PF07727">
    <property type="entry name" value="RVT_2"/>
    <property type="match status" value="1"/>
</dbReference>
<name>A0ABQ9GUC3_9NEOP</name>
<accession>A0ABQ9GUC3</accession>
<sequence length="92" mass="10548">MVGEIMTDLGYRKSKFEPYIFHKNNGKLQTYVTVKGREFSIKDLGEVKSYLGLSIARSQGIININLRSFVEELLKKYKMEETKPVSTPMVAN</sequence>
<comment type="caution">
    <text evidence="2">The sequence shown here is derived from an EMBL/GenBank/DDBJ whole genome shotgun (WGS) entry which is preliminary data.</text>
</comment>
<dbReference type="InterPro" id="IPR013103">
    <property type="entry name" value="RVT_2"/>
</dbReference>
<protein>
    <recommendedName>
        <fullName evidence="1">Reverse transcriptase Ty1/copia-type domain-containing protein</fullName>
    </recommendedName>
</protein>
<organism evidence="2 3">
    <name type="scientific">Dryococelus australis</name>
    <dbReference type="NCBI Taxonomy" id="614101"/>
    <lineage>
        <taxon>Eukaryota</taxon>
        <taxon>Metazoa</taxon>
        <taxon>Ecdysozoa</taxon>
        <taxon>Arthropoda</taxon>
        <taxon>Hexapoda</taxon>
        <taxon>Insecta</taxon>
        <taxon>Pterygota</taxon>
        <taxon>Neoptera</taxon>
        <taxon>Polyneoptera</taxon>
        <taxon>Phasmatodea</taxon>
        <taxon>Verophasmatodea</taxon>
        <taxon>Anareolatae</taxon>
        <taxon>Phasmatidae</taxon>
        <taxon>Eurycanthinae</taxon>
        <taxon>Dryococelus</taxon>
    </lineage>
</organism>
<evidence type="ECO:0000259" key="1">
    <source>
        <dbReference type="Pfam" id="PF07727"/>
    </source>
</evidence>
<evidence type="ECO:0000313" key="3">
    <source>
        <dbReference type="Proteomes" id="UP001159363"/>
    </source>
</evidence>
<keyword evidence="3" id="KW-1185">Reference proteome</keyword>
<gene>
    <name evidence="2" type="ORF">PR048_023499</name>
</gene>
<feature type="domain" description="Reverse transcriptase Ty1/copia-type" evidence="1">
    <location>
        <begin position="23"/>
        <end position="90"/>
    </location>
</feature>
<evidence type="ECO:0000313" key="2">
    <source>
        <dbReference type="EMBL" id="KAJ8875603.1"/>
    </source>
</evidence>
<proteinExistence type="predicted"/>
<dbReference type="EMBL" id="JARBHB010000009">
    <property type="protein sequence ID" value="KAJ8875603.1"/>
    <property type="molecule type" value="Genomic_DNA"/>
</dbReference>
<dbReference type="Proteomes" id="UP001159363">
    <property type="component" value="Chromosome 8"/>
</dbReference>
<reference evidence="2 3" key="1">
    <citation type="submission" date="2023-02" db="EMBL/GenBank/DDBJ databases">
        <title>LHISI_Scaffold_Assembly.</title>
        <authorList>
            <person name="Stuart O.P."/>
            <person name="Cleave R."/>
            <person name="Magrath M.J.L."/>
            <person name="Mikheyev A.S."/>
        </authorList>
    </citation>
    <scope>NUCLEOTIDE SEQUENCE [LARGE SCALE GENOMIC DNA]</scope>
    <source>
        <strain evidence="2">Daus_M_001</strain>
        <tissue evidence="2">Leg muscle</tissue>
    </source>
</reference>